<dbReference type="Proteomes" id="UP000316298">
    <property type="component" value="Unassembled WGS sequence"/>
</dbReference>
<feature type="transmembrane region" description="Helical" evidence="6">
    <location>
        <begin position="192"/>
        <end position="213"/>
    </location>
</feature>
<name>A0A542ELF7_9ACTN</name>
<dbReference type="EMBL" id="VFMM01000001">
    <property type="protein sequence ID" value="TQJ16183.1"/>
    <property type="molecule type" value="Genomic_DNA"/>
</dbReference>
<feature type="transmembrane region" description="Helical" evidence="6">
    <location>
        <begin position="23"/>
        <end position="40"/>
    </location>
</feature>
<keyword evidence="4 6" id="KW-1133">Transmembrane helix</keyword>
<dbReference type="AlphaFoldDB" id="A0A542ELF7"/>
<evidence type="ECO:0000256" key="3">
    <source>
        <dbReference type="ARBA" id="ARBA00022692"/>
    </source>
</evidence>
<evidence type="ECO:0000256" key="6">
    <source>
        <dbReference type="SAM" id="Phobius"/>
    </source>
</evidence>
<evidence type="ECO:0000256" key="4">
    <source>
        <dbReference type="ARBA" id="ARBA00022989"/>
    </source>
</evidence>
<accession>A0A542ELF7</accession>
<keyword evidence="3 6" id="KW-0812">Transmembrane</keyword>
<reference evidence="7 8" key="1">
    <citation type="submission" date="2019-06" db="EMBL/GenBank/DDBJ databases">
        <title>Sequencing the genomes of 1000 actinobacteria strains.</title>
        <authorList>
            <person name="Klenk H.-P."/>
        </authorList>
    </citation>
    <scope>NUCLEOTIDE SEQUENCE [LARGE SCALE GENOMIC DNA]</scope>
    <source>
        <strain evidence="7 8">DSM 17305</strain>
    </source>
</reference>
<proteinExistence type="predicted"/>
<feature type="transmembrane region" description="Helical" evidence="6">
    <location>
        <begin position="159"/>
        <end position="180"/>
    </location>
</feature>
<organism evidence="7 8">
    <name type="scientific">Kribbella jejuensis</name>
    <dbReference type="NCBI Taxonomy" id="236068"/>
    <lineage>
        <taxon>Bacteria</taxon>
        <taxon>Bacillati</taxon>
        <taxon>Actinomycetota</taxon>
        <taxon>Actinomycetes</taxon>
        <taxon>Propionibacteriales</taxon>
        <taxon>Kribbellaceae</taxon>
        <taxon>Kribbella</taxon>
    </lineage>
</organism>
<protein>
    <submittedName>
        <fullName evidence="7">Putative copper resistance protein D</fullName>
    </submittedName>
</protein>
<dbReference type="OrthoDB" id="5241646at2"/>
<evidence type="ECO:0000256" key="2">
    <source>
        <dbReference type="ARBA" id="ARBA00022475"/>
    </source>
</evidence>
<keyword evidence="8" id="KW-1185">Reference proteome</keyword>
<sequence length="328" mass="36274">MPMDDPGVLTWHSFLTSWRLEPGWLVVGLLLAAGYCVLWFRGRSTVRAWRMVSFVLGCAALWVCIASGIGAYAMDVFWMHMILHLLLIMVVPILLVLGHPITVVLEALPAGRQARARRFLTSRPIGIFTLPTTGLAVYTLVIVATHLTGFMDQMVLRPWLMTGEQVLYVAAGYLFFLPLIGEEPLRSDPGYLLRLVLFLIGMLPDTVVGIVLLQTDRDPFPMMMSHHPSWAPDPLTDIHTAGGLMWAGGDGLMMFAAVGLMITVVASPSKRDRMAGSWLDGVRRTVIAAEVGADPARQLDPDSDEAYEAYNRMLQRLSSDDTPKSPRN</sequence>
<dbReference type="Pfam" id="PF09678">
    <property type="entry name" value="Caa3_CtaG"/>
    <property type="match status" value="1"/>
</dbReference>
<keyword evidence="5 6" id="KW-0472">Membrane</keyword>
<dbReference type="GO" id="GO:0005886">
    <property type="term" value="C:plasma membrane"/>
    <property type="evidence" value="ECO:0007669"/>
    <property type="project" value="UniProtKB-SubCell"/>
</dbReference>
<evidence type="ECO:0000313" key="8">
    <source>
        <dbReference type="Proteomes" id="UP000316298"/>
    </source>
</evidence>
<evidence type="ECO:0000313" key="7">
    <source>
        <dbReference type="EMBL" id="TQJ16183.1"/>
    </source>
</evidence>
<dbReference type="InterPro" id="IPR019108">
    <property type="entry name" value="Caa3_assmbl_CtaG-rel"/>
</dbReference>
<evidence type="ECO:0000256" key="1">
    <source>
        <dbReference type="ARBA" id="ARBA00004651"/>
    </source>
</evidence>
<dbReference type="RefSeq" id="WP_141851742.1">
    <property type="nucleotide sequence ID" value="NZ_BAAAKA010000008.1"/>
</dbReference>
<comment type="caution">
    <text evidence="7">The sequence shown here is derived from an EMBL/GenBank/DDBJ whole genome shotgun (WGS) entry which is preliminary data.</text>
</comment>
<feature type="transmembrane region" description="Helical" evidence="6">
    <location>
        <begin position="52"/>
        <end position="72"/>
    </location>
</feature>
<comment type="subcellular location">
    <subcellularLocation>
        <location evidence="1">Cell membrane</location>
        <topology evidence="1">Multi-pass membrane protein</topology>
    </subcellularLocation>
</comment>
<evidence type="ECO:0000256" key="5">
    <source>
        <dbReference type="ARBA" id="ARBA00023136"/>
    </source>
</evidence>
<feature type="transmembrane region" description="Helical" evidence="6">
    <location>
        <begin position="244"/>
        <end position="266"/>
    </location>
</feature>
<keyword evidence="2" id="KW-1003">Cell membrane</keyword>
<feature type="transmembrane region" description="Helical" evidence="6">
    <location>
        <begin position="78"/>
        <end position="105"/>
    </location>
</feature>
<feature type="transmembrane region" description="Helical" evidence="6">
    <location>
        <begin position="125"/>
        <end position="147"/>
    </location>
</feature>
<gene>
    <name evidence="7" type="ORF">FB475_0272</name>
</gene>